<dbReference type="GO" id="GO:0030544">
    <property type="term" value="F:Hsp70 protein binding"/>
    <property type="evidence" value="ECO:0007669"/>
    <property type="project" value="InterPro"/>
</dbReference>
<dbReference type="InterPro" id="IPR002939">
    <property type="entry name" value="DnaJ_C"/>
</dbReference>
<dbReference type="PROSITE" id="PS00636">
    <property type="entry name" value="DNAJ_1"/>
    <property type="match status" value="1"/>
</dbReference>
<keyword evidence="1" id="KW-0479">Metal-binding</keyword>
<feature type="domain" description="J" evidence="6">
    <location>
        <begin position="35"/>
        <end position="96"/>
    </location>
</feature>
<dbReference type="GO" id="GO:0051082">
    <property type="term" value="F:unfolded protein binding"/>
    <property type="evidence" value="ECO:0007669"/>
    <property type="project" value="InterPro"/>
</dbReference>
<dbReference type="FunFam" id="2.10.230.10:FF:000001">
    <property type="entry name" value="DnaJ subfamily A member 2"/>
    <property type="match status" value="1"/>
</dbReference>
<keyword evidence="8" id="KW-1185">Reference proteome</keyword>
<evidence type="ECO:0000256" key="5">
    <source>
        <dbReference type="SAM" id="MobiDB-lite"/>
    </source>
</evidence>
<organism evidence="7 8">
    <name type="scientific">Nitzschia inconspicua</name>
    <dbReference type="NCBI Taxonomy" id="303405"/>
    <lineage>
        <taxon>Eukaryota</taxon>
        <taxon>Sar</taxon>
        <taxon>Stramenopiles</taxon>
        <taxon>Ochrophyta</taxon>
        <taxon>Bacillariophyta</taxon>
        <taxon>Bacillariophyceae</taxon>
        <taxon>Bacillariophycidae</taxon>
        <taxon>Bacillariales</taxon>
        <taxon>Bacillariaceae</taxon>
        <taxon>Nitzschia</taxon>
    </lineage>
</organism>
<dbReference type="FunFam" id="2.60.260.20:FF:000003">
    <property type="entry name" value="DnaJ subfamily A member 2"/>
    <property type="match status" value="1"/>
</dbReference>
<evidence type="ECO:0000256" key="4">
    <source>
        <dbReference type="ARBA" id="ARBA00022833"/>
    </source>
</evidence>
<keyword evidence="4" id="KW-0862">Zinc</keyword>
<keyword evidence="3" id="KW-0863">Zinc-finger</keyword>
<evidence type="ECO:0000256" key="3">
    <source>
        <dbReference type="ARBA" id="ARBA00022771"/>
    </source>
</evidence>
<dbReference type="OrthoDB" id="550424at2759"/>
<keyword evidence="2" id="KW-0677">Repeat</keyword>
<accession>A0A9K3PP20</accession>
<dbReference type="InterPro" id="IPR018253">
    <property type="entry name" value="DnaJ_domain_CS"/>
</dbReference>
<dbReference type="CDD" id="cd06257">
    <property type="entry name" value="DnaJ"/>
    <property type="match status" value="1"/>
</dbReference>
<feature type="region of interest" description="Disordered" evidence="5">
    <location>
        <begin position="384"/>
        <end position="413"/>
    </location>
</feature>
<evidence type="ECO:0000256" key="2">
    <source>
        <dbReference type="ARBA" id="ARBA00022737"/>
    </source>
</evidence>
<dbReference type="InterPro" id="IPR044713">
    <property type="entry name" value="DNJA1/2-like"/>
</dbReference>
<dbReference type="EMBL" id="JAGRRH010000016">
    <property type="protein sequence ID" value="KAG7354805.1"/>
    <property type="molecule type" value="Genomic_DNA"/>
</dbReference>
<dbReference type="AlphaFoldDB" id="A0A9K3PP20"/>
<evidence type="ECO:0000313" key="7">
    <source>
        <dbReference type="EMBL" id="KAG7354805.1"/>
    </source>
</evidence>
<dbReference type="InterPro" id="IPR001305">
    <property type="entry name" value="HSP_DnaJ_Cys-rich_dom"/>
</dbReference>
<dbReference type="FunFam" id="1.10.287.110:FF:000041">
    <property type="entry name" value="Chaperone protein DNAj, putative"/>
    <property type="match status" value="1"/>
</dbReference>
<dbReference type="Pfam" id="PF00226">
    <property type="entry name" value="DnaJ"/>
    <property type="match status" value="1"/>
</dbReference>
<dbReference type="Proteomes" id="UP000693970">
    <property type="component" value="Unassembled WGS sequence"/>
</dbReference>
<dbReference type="PROSITE" id="PS50076">
    <property type="entry name" value="DNAJ_2"/>
    <property type="match status" value="1"/>
</dbReference>
<gene>
    <name evidence="7" type="ORF">IV203_004161</name>
</gene>
<dbReference type="GO" id="GO:0006457">
    <property type="term" value="P:protein folding"/>
    <property type="evidence" value="ECO:0007669"/>
    <property type="project" value="InterPro"/>
</dbReference>
<dbReference type="SMART" id="SM00271">
    <property type="entry name" value="DnaJ"/>
    <property type="match status" value="1"/>
</dbReference>
<comment type="caution">
    <text evidence="7">The sequence shown here is derived from an EMBL/GenBank/DDBJ whole genome shotgun (WGS) entry which is preliminary data.</text>
</comment>
<dbReference type="CDD" id="cd10719">
    <property type="entry name" value="DnaJ_zf"/>
    <property type="match status" value="1"/>
</dbReference>
<dbReference type="GO" id="GO:0008270">
    <property type="term" value="F:zinc ion binding"/>
    <property type="evidence" value="ECO:0007669"/>
    <property type="project" value="UniProtKB-KW"/>
</dbReference>
<dbReference type="InterPro" id="IPR001623">
    <property type="entry name" value="DnaJ_domain"/>
</dbReference>
<proteinExistence type="predicted"/>
<evidence type="ECO:0000256" key="1">
    <source>
        <dbReference type="ARBA" id="ARBA00022723"/>
    </source>
</evidence>
<dbReference type="Pfam" id="PF01556">
    <property type="entry name" value="DnaJ_C"/>
    <property type="match status" value="1"/>
</dbReference>
<dbReference type="CDD" id="cd10747">
    <property type="entry name" value="DnaJ_C"/>
    <property type="match status" value="1"/>
</dbReference>
<reference evidence="7" key="2">
    <citation type="submission" date="2021-04" db="EMBL/GenBank/DDBJ databases">
        <authorList>
            <person name="Podell S."/>
        </authorList>
    </citation>
    <scope>NUCLEOTIDE SEQUENCE</scope>
    <source>
        <strain evidence="7">Hildebrandi</strain>
    </source>
</reference>
<evidence type="ECO:0000259" key="6">
    <source>
        <dbReference type="PROSITE" id="PS50076"/>
    </source>
</evidence>
<reference evidence="7" key="1">
    <citation type="journal article" date="2021" name="Sci. Rep.">
        <title>Diploid genomic architecture of Nitzschia inconspicua, an elite biomass production diatom.</title>
        <authorList>
            <person name="Oliver A."/>
            <person name="Podell S."/>
            <person name="Pinowska A."/>
            <person name="Traller J.C."/>
            <person name="Smith S.R."/>
            <person name="McClure R."/>
            <person name="Beliaev A."/>
            <person name="Bohutskyi P."/>
            <person name="Hill E.A."/>
            <person name="Rabines A."/>
            <person name="Zheng H."/>
            <person name="Allen L.Z."/>
            <person name="Kuo A."/>
            <person name="Grigoriev I.V."/>
            <person name="Allen A.E."/>
            <person name="Hazlebeck D."/>
            <person name="Allen E.E."/>
        </authorList>
    </citation>
    <scope>NUCLEOTIDE SEQUENCE</scope>
    <source>
        <strain evidence="7">Hildebrandi</strain>
    </source>
</reference>
<protein>
    <submittedName>
        <fullName evidence="7">Chaperone protein DnaJ</fullName>
    </submittedName>
</protein>
<sequence>MFFGGDPFEHFGHHGSRGGGGGGRRAAASSVDTTKLYETLGVEKTADEKEIKKAYRKLAVKHHPDKGGDEHLFKEINAAYEILSDPEKRAKYDKYGLEGLEEGAGGAGSAEDLFSMFFGGGARRSAGPRRGEDINHPLKVSLEDLYNGKTVKLAVSRQVIVGESKMCTGCDGQGVVVELRQIALGMVQQIQRRCPECGGEGYQCQRRREREVLEVLVEKGMKNNQKIVFRGKADEKPNVEPGNINFIVQEKEHALFKRKGADLLITKTLSLNEALCGFEWKITHLDNREIIIKSRPGEVIKAEASDRRPFVKVVTGEGMPSLGNPFVKGDLYVLFTVEFPDDGDLKDDQVEALKKILPGAAMSMEYDPETAEIAHLDHADVKNFGKGGVSNQSSNYDSDDEEGGPQQVQCNQS</sequence>
<evidence type="ECO:0000313" key="8">
    <source>
        <dbReference type="Proteomes" id="UP000693970"/>
    </source>
</evidence>
<name>A0A9K3PP20_9STRA</name>
<dbReference type="PANTHER" id="PTHR43888">
    <property type="entry name" value="DNAJ-LIKE-2, ISOFORM A-RELATED"/>
    <property type="match status" value="1"/>
</dbReference>